<comment type="subcellular location">
    <subcellularLocation>
        <location evidence="1">Membrane</location>
        <topology evidence="1">Multi-pass membrane protein</topology>
    </subcellularLocation>
</comment>
<dbReference type="Pfam" id="PF01594">
    <property type="entry name" value="AI-2E_transport"/>
    <property type="match status" value="1"/>
</dbReference>
<feature type="transmembrane region" description="Helical" evidence="6">
    <location>
        <begin position="228"/>
        <end position="245"/>
    </location>
</feature>
<keyword evidence="8" id="KW-1185">Reference proteome</keyword>
<evidence type="ECO:0000256" key="6">
    <source>
        <dbReference type="SAM" id="Phobius"/>
    </source>
</evidence>
<feature type="transmembrane region" description="Helical" evidence="6">
    <location>
        <begin position="282"/>
        <end position="300"/>
    </location>
</feature>
<dbReference type="GO" id="GO:0055085">
    <property type="term" value="P:transmembrane transport"/>
    <property type="evidence" value="ECO:0007669"/>
    <property type="project" value="TreeGrafter"/>
</dbReference>
<protein>
    <submittedName>
        <fullName evidence="7">AI-2E family transporter</fullName>
    </submittedName>
</protein>
<feature type="transmembrane region" description="Helical" evidence="6">
    <location>
        <begin position="80"/>
        <end position="101"/>
    </location>
</feature>
<proteinExistence type="inferred from homology"/>
<evidence type="ECO:0000256" key="3">
    <source>
        <dbReference type="ARBA" id="ARBA00022692"/>
    </source>
</evidence>
<dbReference type="EMBL" id="RBVX01000003">
    <property type="protein sequence ID" value="RSL34425.1"/>
    <property type="molecule type" value="Genomic_DNA"/>
</dbReference>
<evidence type="ECO:0000256" key="4">
    <source>
        <dbReference type="ARBA" id="ARBA00022989"/>
    </source>
</evidence>
<feature type="transmembrane region" description="Helical" evidence="6">
    <location>
        <begin position="169"/>
        <end position="187"/>
    </location>
</feature>
<comment type="caution">
    <text evidence="7">The sequence shown here is derived from an EMBL/GenBank/DDBJ whole genome shotgun (WGS) entry which is preliminary data.</text>
</comment>
<evidence type="ECO:0000313" key="8">
    <source>
        <dbReference type="Proteomes" id="UP000275076"/>
    </source>
</evidence>
<evidence type="ECO:0000256" key="5">
    <source>
        <dbReference type="ARBA" id="ARBA00023136"/>
    </source>
</evidence>
<dbReference type="OrthoDB" id="9793390at2"/>
<keyword evidence="5 6" id="KW-0472">Membrane</keyword>
<gene>
    <name evidence="7" type="ORF">D7Z54_04525</name>
</gene>
<comment type="similarity">
    <text evidence="2">Belongs to the autoinducer-2 exporter (AI-2E) (TC 2.A.86) family.</text>
</comment>
<dbReference type="Proteomes" id="UP000275076">
    <property type="component" value="Unassembled WGS sequence"/>
</dbReference>
<feature type="transmembrane region" description="Helical" evidence="6">
    <location>
        <begin position="20"/>
        <end position="40"/>
    </location>
</feature>
<keyword evidence="3 6" id="KW-0812">Transmembrane</keyword>
<dbReference type="PANTHER" id="PTHR21716:SF15">
    <property type="entry name" value="TRANSPORT PROTEIN YRRI-RELATED"/>
    <property type="match status" value="1"/>
</dbReference>
<evidence type="ECO:0000256" key="2">
    <source>
        <dbReference type="ARBA" id="ARBA00009773"/>
    </source>
</evidence>
<sequence>MEEVGYLMERKQESVWLRRVVFVAVSLLILYLLYLLHPLWSQIFHVAAKVLIPFIIAGLIAYLLHPVIDFFQNQKIPRSLSILLVYVVFFGGGVWLCWYFSPIIYVQIERLISHIPMYFDQLYRLLSDFHHQVDRFPPIVHDNIEGVFEQAEDKLTNMLNDWMSKWRDAFNIAVLIILLPFLVFYLLKDFKALEKVVKRFTPSKWREEGHLLAEAIDEALGSYIRGQFIVAGTVGLLAVIALFLLNIPNPIILGLIIGVTDIIPYFGPILGALPAAVVAGSVSTKTLIITIIVIFFIQQVEGNLLSPYIVGRNVHLHPLMIVFALLLGFEVAGVIGLLIAVPVFVVVNNVFHTFQSYQNAEKDDKSFDR</sequence>
<feature type="transmembrane region" description="Helical" evidence="6">
    <location>
        <begin position="320"/>
        <end position="347"/>
    </location>
</feature>
<dbReference type="AlphaFoldDB" id="A0A3R9QNZ1"/>
<dbReference type="PANTHER" id="PTHR21716">
    <property type="entry name" value="TRANSMEMBRANE PROTEIN"/>
    <property type="match status" value="1"/>
</dbReference>
<dbReference type="GO" id="GO:0016020">
    <property type="term" value="C:membrane"/>
    <property type="evidence" value="ECO:0007669"/>
    <property type="project" value="UniProtKB-SubCell"/>
</dbReference>
<name>A0A3R9QNZ1_9BACI</name>
<keyword evidence="4 6" id="KW-1133">Transmembrane helix</keyword>
<organism evidence="7 8">
    <name type="scientific">Salibacterium salarium</name>
    <dbReference type="NCBI Taxonomy" id="284579"/>
    <lineage>
        <taxon>Bacteria</taxon>
        <taxon>Bacillati</taxon>
        <taxon>Bacillota</taxon>
        <taxon>Bacilli</taxon>
        <taxon>Bacillales</taxon>
        <taxon>Bacillaceae</taxon>
    </lineage>
</organism>
<feature type="transmembrane region" description="Helical" evidence="6">
    <location>
        <begin position="251"/>
        <end position="270"/>
    </location>
</feature>
<dbReference type="InterPro" id="IPR002549">
    <property type="entry name" value="AI-2E-like"/>
</dbReference>
<accession>A0A3R9QNZ1</accession>
<reference evidence="7 8" key="1">
    <citation type="submission" date="2018-10" db="EMBL/GenBank/DDBJ databases">
        <title>Draft genome sequence of Bacillus salarius IM0101, isolated from a hypersaline soil in Inner Mongolia, China.</title>
        <authorList>
            <person name="Yamprayoonswat W."/>
            <person name="Boonvisut S."/>
            <person name="Jumpathong W."/>
            <person name="Sittihan S."/>
            <person name="Ruangsuj P."/>
            <person name="Wanthongcharoen S."/>
            <person name="Thongpramul N."/>
            <person name="Pimmason S."/>
            <person name="Yu B."/>
            <person name="Yasawong M."/>
        </authorList>
    </citation>
    <scope>NUCLEOTIDE SEQUENCE [LARGE SCALE GENOMIC DNA]</scope>
    <source>
        <strain evidence="7 8">IM0101</strain>
    </source>
</reference>
<evidence type="ECO:0000256" key="1">
    <source>
        <dbReference type="ARBA" id="ARBA00004141"/>
    </source>
</evidence>
<feature type="transmembrane region" description="Helical" evidence="6">
    <location>
        <begin position="46"/>
        <end position="68"/>
    </location>
</feature>
<evidence type="ECO:0000313" key="7">
    <source>
        <dbReference type="EMBL" id="RSL34425.1"/>
    </source>
</evidence>